<proteinExistence type="predicted"/>
<protein>
    <submittedName>
        <fullName evidence="1">Uncharacterized protein</fullName>
    </submittedName>
</protein>
<name>A0ACB9MEL8_BAUVA</name>
<evidence type="ECO:0000313" key="2">
    <source>
        <dbReference type="Proteomes" id="UP000828941"/>
    </source>
</evidence>
<gene>
    <name evidence="1" type="ORF">L6164_022115</name>
</gene>
<organism evidence="1 2">
    <name type="scientific">Bauhinia variegata</name>
    <name type="common">Purple orchid tree</name>
    <name type="synonym">Phanera variegata</name>
    <dbReference type="NCBI Taxonomy" id="167791"/>
    <lineage>
        <taxon>Eukaryota</taxon>
        <taxon>Viridiplantae</taxon>
        <taxon>Streptophyta</taxon>
        <taxon>Embryophyta</taxon>
        <taxon>Tracheophyta</taxon>
        <taxon>Spermatophyta</taxon>
        <taxon>Magnoliopsida</taxon>
        <taxon>eudicotyledons</taxon>
        <taxon>Gunneridae</taxon>
        <taxon>Pentapetalae</taxon>
        <taxon>rosids</taxon>
        <taxon>fabids</taxon>
        <taxon>Fabales</taxon>
        <taxon>Fabaceae</taxon>
        <taxon>Cercidoideae</taxon>
        <taxon>Cercideae</taxon>
        <taxon>Bauhiniinae</taxon>
        <taxon>Bauhinia</taxon>
    </lineage>
</organism>
<comment type="caution">
    <text evidence="1">The sequence shown here is derived from an EMBL/GenBank/DDBJ whole genome shotgun (WGS) entry which is preliminary data.</text>
</comment>
<dbReference type="EMBL" id="CM039434">
    <property type="protein sequence ID" value="KAI4322418.1"/>
    <property type="molecule type" value="Genomic_DNA"/>
</dbReference>
<reference evidence="1 2" key="1">
    <citation type="journal article" date="2022" name="DNA Res.">
        <title>Chromosomal-level genome assembly of the orchid tree Bauhinia variegata (Leguminosae; Cercidoideae) supports the allotetraploid origin hypothesis of Bauhinia.</title>
        <authorList>
            <person name="Zhong Y."/>
            <person name="Chen Y."/>
            <person name="Zheng D."/>
            <person name="Pang J."/>
            <person name="Liu Y."/>
            <person name="Luo S."/>
            <person name="Meng S."/>
            <person name="Qian L."/>
            <person name="Wei D."/>
            <person name="Dai S."/>
            <person name="Zhou R."/>
        </authorList>
    </citation>
    <scope>NUCLEOTIDE SEQUENCE [LARGE SCALE GENOMIC DNA]</scope>
    <source>
        <strain evidence="1">BV-YZ2020</strain>
    </source>
</reference>
<evidence type="ECO:0000313" key="1">
    <source>
        <dbReference type="EMBL" id="KAI4322418.1"/>
    </source>
</evidence>
<sequence length="124" mass="14442">MNRNKYESIRNQFNSSKYALAPSPKKYEERNANFVFRYLVSPQDHHSPTDKGELRTQAVFIASSDGKRPTPLNPKISIPHLGLRQSCLQPLNEERRVARPHQSFRERKEIDDWKGVDRAGLLLR</sequence>
<keyword evidence="2" id="KW-1185">Reference proteome</keyword>
<accession>A0ACB9MEL8</accession>
<dbReference type="Proteomes" id="UP000828941">
    <property type="component" value="Chromosome 9"/>
</dbReference>